<dbReference type="InterPro" id="IPR006750">
    <property type="entry name" value="YdcZ"/>
</dbReference>
<dbReference type="GO" id="GO:0005886">
    <property type="term" value="C:plasma membrane"/>
    <property type="evidence" value="ECO:0007669"/>
    <property type="project" value="TreeGrafter"/>
</dbReference>
<keyword evidence="1" id="KW-0812">Transmembrane</keyword>
<proteinExistence type="predicted"/>
<feature type="transmembrane region" description="Helical" evidence="1">
    <location>
        <begin position="66"/>
        <end position="85"/>
    </location>
</feature>
<keyword evidence="1" id="KW-0472">Membrane</keyword>
<dbReference type="AlphaFoldDB" id="A0A1M5W5K9"/>
<dbReference type="OrthoDB" id="9789346at2"/>
<protein>
    <submittedName>
        <fullName evidence="2">Transporter family-2 protein</fullName>
    </submittedName>
</protein>
<evidence type="ECO:0000256" key="1">
    <source>
        <dbReference type="SAM" id="Phobius"/>
    </source>
</evidence>
<feature type="transmembrane region" description="Helical" evidence="1">
    <location>
        <begin position="91"/>
        <end position="114"/>
    </location>
</feature>
<reference evidence="2 3" key="1">
    <citation type="submission" date="2016-11" db="EMBL/GenBank/DDBJ databases">
        <authorList>
            <person name="Jaros S."/>
            <person name="Januszkiewicz K."/>
            <person name="Wedrychowicz H."/>
        </authorList>
    </citation>
    <scope>NUCLEOTIDE SEQUENCE [LARGE SCALE GENOMIC DNA]</scope>
    <source>
        <strain evidence="2 3">DSM 8605</strain>
    </source>
</reference>
<sequence>MFGLISSIIAGISMSFQGVFNTRLSEKIGLWQTNFLVQAIAFLITGLILLFVGKGNLSNLGSSNKLYLLGGPLSVIIIFTVMGGIETLGPTYSISTILVSQLLAAGVIDAFGLFGSEKVYFGSTKIMGLLIMILGIIIFKWKR</sequence>
<evidence type="ECO:0000313" key="3">
    <source>
        <dbReference type="Proteomes" id="UP000184447"/>
    </source>
</evidence>
<gene>
    <name evidence="2" type="ORF">SAMN02745207_02683</name>
</gene>
<name>A0A1M5W5K9_9CLOT</name>
<dbReference type="PANTHER" id="PTHR34821:SF3">
    <property type="entry name" value="MEMBRANE PROTEIN"/>
    <property type="match status" value="1"/>
</dbReference>
<dbReference type="STRING" id="1121316.SAMN02745207_02683"/>
<dbReference type="PANTHER" id="PTHR34821">
    <property type="entry name" value="INNER MEMBRANE PROTEIN YDCZ"/>
    <property type="match status" value="1"/>
</dbReference>
<feature type="transmembrane region" description="Helical" evidence="1">
    <location>
        <begin position="126"/>
        <end position="142"/>
    </location>
</feature>
<keyword evidence="1" id="KW-1133">Transmembrane helix</keyword>
<organism evidence="2 3">
    <name type="scientific">Clostridium grantii DSM 8605</name>
    <dbReference type="NCBI Taxonomy" id="1121316"/>
    <lineage>
        <taxon>Bacteria</taxon>
        <taxon>Bacillati</taxon>
        <taxon>Bacillota</taxon>
        <taxon>Clostridia</taxon>
        <taxon>Eubacteriales</taxon>
        <taxon>Clostridiaceae</taxon>
        <taxon>Clostridium</taxon>
    </lineage>
</organism>
<dbReference type="RefSeq" id="WP_073338932.1">
    <property type="nucleotide sequence ID" value="NZ_FQXM01000015.1"/>
</dbReference>
<keyword evidence="3" id="KW-1185">Reference proteome</keyword>
<feature type="transmembrane region" description="Helical" evidence="1">
    <location>
        <begin position="35"/>
        <end position="54"/>
    </location>
</feature>
<evidence type="ECO:0000313" key="2">
    <source>
        <dbReference type="EMBL" id="SHH82718.1"/>
    </source>
</evidence>
<dbReference type="Pfam" id="PF04657">
    <property type="entry name" value="DMT_YdcZ"/>
    <property type="match status" value="1"/>
</dbReference>
<dbReference type="EMBL" id="FQXM01000015">
    <property type="protein sequence ID" value="SHH82718.1"/>
    <property type="molecule type" value="Genomic_DNA"/>
</dbReference>
<accession>A0A1M5W5K9</accession>
<dbReference type="Proteomes" id="UP000184447">
    <property type="component" value="Unassembled WGS sequence"/>
</dbReference>